<comment type="function">
    <text evidence="11">Involved in the type II fatty acid elongation cycle. Catalyzes the elongation of a wide range of acyl-ACP by the addition of two carbons from malonyl-ACP to an acyl acceptor. Can efficiently catalyze the conversion of palmitoleoyl-ACP (cis-hexadec-9-enoyl-ACP) to cis-vaccenoyl-ACP (cis-octadec-11-enoyl-ACP), an essential step in the thermal regulation of fatty acid composition.</text>
</comment>
<dbReference type="NCBIfam" id="NF004970">
    <property type="entry name" value="PRK06333.1"/>
    <property type="match status" value="1"/>
</dbReference>
<dbReference type="EMBL" id="NVQC01000024">
    <property type="protein sequence ID" value="PTL35365.1"/>
    <property type="molecule type" value="Genomic_DNA"/>
</dbReference>
<evidence type="ECO:0000256" key="2">
    <source>
        <dbReference type="ARBA" id="ARBA00008467"/>
    </source>
</evidence>
<evidence type="ECO:0000256" key="8">
    <source>
        <dbReference type="ARBA" id="ARBA00023098"/>
    </source>
</evidence>
<dbReference type="PANTHER" id="PTHR11712:SF336">
    <property type="entry name" value="3-OXOACYL-[ACYL-CARRIER-PROTEIN] SYNTHASE, MITOCHONDRIAL"/>
    <property type="match status" value="1"/>
</dbReference>
<dbReference type="AlphaFoldDB" id="A0A2T4TW79"/>
<dbReference type="GO" id="GO:0004315">
    <property type="term" value="F:3-oxoacyl-[acyl-carrier-protein] synthase activity"/>
    <property type="evidence" value="ECO:0007669"/>
    <property type="project" value="UniProtKB-UniRule"/>
</dbReference>
<keyword evidence="10 11" id="KW-0012">Acyltransferase</keyword>
<keyword evidence="16" id="KW-1185">Reference proteome</keyword>
<dbReference type="GO" id="GO:0005829">
    <property type="term" value="C:cytosol"/>
    <property type="evidence" value="ECO:0007669"/>
    <property type="project" value="TreeGrafter"/>
</dbReference>
<accession>A0A2T4TW79</accession>
<comment type="catalytic activity">
    <reaction evidence="11">
        <text>a fatty acyl-[ACP] + malonyl-[ACP] + H(+) = a 3-oxoacyl-[ACP] + holo-[ACP] + CO2</text>
        <dbReference type="Rhea" id="RHEA:22836"/>
        <dbReference type="Rhea" id="RHEA-COMP:9623"/>
        <dbReference type="Rhea" id="RHEA-COMP:9685"/>
        <dbReference type="Rhea" id="RHEA-COMP:9916"/>
        <dbReference type="Rhea" id="RHEA-COMP:14125"/>
        <dbReference type="ChEBI" id="CHEBI:15378"/>
        <dbReference type="ChEBI" id="CHEBI:16526"/>
        <dbReference type="ChEBI" id="CHEBI:64479"/>
        <dbReference type="ChEBI" id="CHEBI:78449"/>
        <dbReference type="ChEBI" id="CHEBI:78776"/>
        <dbReference type="ChEBI" id="CHEBI:138651"/>
    </reaction>
</comment>
<comment type="similarity">
    <text evidence="2 11 13">Belongs to the thiolase-like superfamily. Beta-ketoacyl-ACP synthases family.</text>
</comment>
<dbReference type="InterPro" id="IPR014030">
    <property type="entry name" value="Ketoacyl_synth_N"/>
</dbReference>
<comment type="pathway">
    <text evidence="1 11">Lipid metabolism; fatty acid biosynthesis.</text>
</comment>
<dbReference type="EC" id="2.3.1.179" evidence="3 11"/>
<evidence type="ECO:0000313" key="16">
    <source>
        <dbReference type="Proteomes" id="UP000241436"/>
    </source>
</evidence>
<dbReference type="Pfam" id="PF02801">
    <property type="entry name" value="Ketoacyl-synt_C"/>
    <property type="match status" value="1"/>
</dbReference>
<dbReference type="NCBIfam" id="NF005589">
    <property type="entry name" value="PRK07314.1"/>
    <property type="match status" value="1"/>
</dbReference>
<dbReference type="InterPro" id="IPR017568">
    <property type="entry name" value="3-oxoacyl-ACP_synth-2"/>
</dbReference>
<evidence type="ECO:0000256" key="1">
    <source>
        <dbReference type="ARBA" id="ARBA00005194"/>
    </source>
</evidence>
<dbReference type="InterPro" id="IPR020841">
    <property type="entry name" value="PKS_Beta-ketoAc_synthase_dom"/>
</dbReference>
<dbReference type="Gene3D" id="3.40.47.10">
    <property type="match status" value="1"/>
</dbReference>
<keyword evidence="9 11" id="KW-0275">Fatty acid biosynthesis</keyword>
<feature type="active site" description="For beta-ketoacyl synthase activity" evidence="12">
    <location>
        <position position="162"/>
    </location>
</feature>
<keyword evidence="6 11" id="KW-0808">Transferase</keyword>
<comment type="catalytic activity">
    <reaction evidence="11">
        <text>(9Z)-hexadecenoyl-[ACP] + malonyl-[ACP] + H(+) = 3-oxo-(11Z)-octadecenoyl-[ACP] + holo-[ACP] + CO2</text>
        <dbReference type="Rhea" id="RHEA:55040"/>
        <dbReference type="Rhea" id="RHEA-COMP:9623"/>
        <dbReference type="Rhea" id="RHEA-COMP:9685"/>
        <dbReference type="Rhea" id="RHEA-COMP:10800"/>
        <dbReference type="Rhea" id="RHEA-COMP:14074"/>
        <dbReference type="ChEBI" id="CHEBI:15378"/>
        <dbReference type="ChEBI" id="CHEBI:16526"/>
        <dbReference type="ChEBI" id="CHEBI:64479"/>
        <dbReference type="ChEBI" id="CHEBI:78449"/>
        <dbReference type="ChEBI" id="CHEBI:83989"/>
        <dbReference type="ChEBI" id="CHEBI:138538"/>
        <dbReference type="EC" id="2.3.1.179"/>
    </reaction>
</comment>
<feature type="domain" description="Ketosynthase family 3 (KS3)" evidence="14">
    <location>
        <begin position="1"/>
        <end position="409"/>
    </location>
</feature>
<dbReference type="InterPro" id="IPR000794">
    <property type="entry name" value="Beta-ketoacyl_synthase"/>
</dbReference>
<dbReference type="CDD" id="cd00834">
    <property type="entry name" value="KAS_I_II"/>
    <property type="match status" value="1"/>
</dbReference>
<evidence type="ECO:0000256" key="5">
    <source>
        <dbReference type="ARBA" id="ARBA00022516"/>
    </source>
</evidence>
<dbReference type="PANTHER" id="PTHR11712">
    <property type="entry name" value="POLYKETIDE SYNTHASE-RELATED"/>
    <property type="match status" value="1"/>
</dbReference>
<evidence type="ECO:0000256" key="4">
    <source>
        <dbReference type="ARBA" id="ARBA00014657"/>
    </source>
</evidence>
<dbReference type="PIRSF" id="PIRSF000447">
    <property type="entry name" value="KAS_II"/>
    <property type="match status" value="1"/>
</dbReference>
<reference evidence="15 16" key="1">
    <citation type="submission" date="2017-09" db="EMBL/GenBank/DDBJ databases">
        <title>Bloom of a denitrifying methanotroph, Candidatus Methylomirabilis limnetica, in a deep stratified lake.</title>
        <authorList>
            <person name="Graf J.S."/>
            <person name="Marchant H.K."/>
            <person name="Tienken D."/>
            <person name="Hach P.F."/>
            <person name="Brand A."/>
            <person name="Schubert C.J."/>
            <person name="Kuypers M.M."/>
            <person name="Milucka J."/>
        </authorList>
    </citation>
    <scope>NUCLEOTIDE SEQUENCE [LARGE SCALE GENOMIC DNA]</scope>
    <source>
        <strain evidence="15 16">Zug</strain>
    </source>
</reference>
<evidence type="ECO:0000256" key="11">
    <source>
        <dbReference type="PIRNR" id="PIRNR000447"/>
    </source>
</evidence>
<dbReference type="InterPro" id="IPR014031">
    <property type="entry name" value="Ketoacyl_synth_C"/>
</dbReference>
<dbReference type="UniPathway" id="UPA00094"/>
<protein>
    <recommendedName>
        <fullName evidence="4 11">3-oxoacyl-[acyl-carrier-protein] synthase 2</fullName>
        <ecNumber evidence="3 11">2.3.1.179</ecNumber>
    </recommendedName>
</protein>
<evidence type="ECO:0000256" key="10">
    <source>
        <dbReference type="ARBA" id="ARBA00023315"/>
    </source>
</evidence>
<dbReference type="Proteomes" id="UP000241436">
    <property type="component" value="Unassembled WGS sequence"/>
</dbReference>
<evidence type="ECO:0000256" key="7">
    <source>
        <dbReference type="ARBA" id="ARBA00022832"/>
    </source>
</evidence>
<dbReference type="Pfam" id="PF00109">
    <property type="entry name" value="ketoacyl-synt"/>
    <property type="match status" value="1"/>
</dbReference>
<evidence type="ECO:0000256" key="3">
    <source>
        <dbReference type="ARBA" id="ARBA00012356"/>
    </source>
</evidence>
<sequence>MRRVVATGLGVVAPNGIGVEAFWESLVNGVSGIDHITRFDASRHDTKIAAEVKGFDPLLYMEKKEVKKMDRFIHYALAGAIMAVDDAQLTVKDNERSRIGVLIGTGMGGIPGLEETHKTLLEKGPDRISPFFIPSIITNLAAGHIAIRFGLRGPNSCVSTACASGNHAIGESFELIRRGMADVMFAGGTEAVISPLTIGGFGAMKALSTRNDAPQRASRPFDKGRDGFVMGEGAGTLILEELDHALQRGARIYAELKGYGMSADAYHMTAPEPEGSGAMASMLLALEAAGLHPEEVDYINAHGTSTQAGDASETKAIKKVFGDHAYRLAVSSIKSMTGHLLGAAGGVESVATVLTLHHGVIPPTINYDEPDPECDLDYVANKARQTKVRVAINNSFGFGGTNATLVFKRYE</sequence>
<dbReference type="SUPFAM" id="SSF53901">
    <property type="entry name" value="Thiolase-like"/>
    <property type="match status" value="2"/>
</dbReference>
<evidence type="ECO:0000256" key="12">
    <source>
        <dbReference type="PIRSR" id="PIRSR000447-1"/>
    </source>
</evidence>
<keyword evidence="7" id="KW-0276">Fatty acid metabolism</keyword>
<dbReference type="InterPro" id="IPR018201">
    <property type="entry name" value="Ketoacyl_synth_AS"/>
</dbReference>
<keyword evidence="8" id="KW-0443">Lipid metabolism</keyword>
<dbReference type="NCBIfam" id="TIGR03150">
    <property type="entry name" value="fabF"/>
    <property type="match status" value="1"/>
</dbReference>
<dbReference type="FunFam" id="3.40.47.10:FF:000009">
    <property type="entry name" value="3-oxoacyl-[acyl-carrier-protein] synthase 2"/>
    <property type="match status" value="1"/>
</dbReference>
<organism evidence="15 16">
    <name type="scientific">Candidatus Methylomirabilis limnetica</name>
    <dbReference type="NCBI Taxonomy" id="2033718"/>
    <lineage>
        <taxon>Bacteria</taxon>
        <taxon>Candidatus Methylomirabilota</taxon>
        <taxon>Candidatus Methylomirabilia</taxon>
        <taxon>Candidatus Methylomirabilales</taxon>
        <taxon>Candidatus Methylomirabilaceae</taxon>
        <taxon>Candidatus Methylomirabilis</taxon>
    </lineage>
</organism>
<dbReference type="GO" id="GO:0006633">
    <property type="term" value="P:fatty acid biosynthetic process"/>
    <property type="evidence" value="ECO:0007669"/>
    <property type="project" value="UniProtKB-UniRule"/>
</dbReference>
<evidence type="ECO:0000256" key="13">
    <source>
        <dbReference type="RuleBase" id="RU003694"/>
    </source>
</evidence>
<evidence type="ECO:0000259" key="14">
    <source>
        <dbReference type="PROSITE" id="PS52004"/>
    </source>
</evidence>
<keyword evidence="5 11" id="KW-0444">Lipid biosynthesis</keyword>
<evidence type="ECO:0000256" key="6">
    <source>
        <dbReference type="ARBA" id="ARBA00022679"/>
    </source>
</evidence>
<dbReference type="InterPro" id="IPR016039">
    <property type="entry name" value="Thiolase-like"/>
</dbReference>
<name>A0A2T4TW79_9BACT</name>
<evidence type="ECO:0000313" key="15">
    <source>
        <dbReference type="EMBL" id="PTL35365.1"/>
    </source>
</evidence>
<comment type="caution">
    <text evidence="15">The sequence shown here is derived from an EMBL/GenBank/DDBJ whole genome shotgun (WGS) entry which is preliminary data.</text>
</comment>
<dbReference type="OrthoDB" id="9808669at2"/>
<evidence type="ECO:0000256" key="9">
    <source>
        <dbReference type="ARBA" id="ARBA00023160"/>
    </source>
</evidence>
<proteinExistence type="inferred from homology"/>
<dbReference type="PROSITE" id="PS52004">
    <property type="entry name" value="KS3_2"/>
    <property type="match status" value="1"/>
</dbReference>
<dbReference type="PROSITE" id="PS00606">
    <property type="entry name" value="KS3_1"/>
    <property type="match status" value="1"/>
</dbReference>
<dbReference type="SMART" id="SM00825">
    <property type="entry name" value="PKS_KS"/>
    <property type="match status" value="1"/>
</dbReference>
<reference evidence="16" key="2">
    <citation type="journal article" date="2018" name="Environ. Microbiol.">
        <title>Bloom of a denitrifying methanotroph, 'Candidatus Methylomirabilis limnetica', in a deep stratified lake.</title>
        <authorList>
            <person name="Graf J.S."/>
            <person name="Mayr M.J."/>
            <person name="Marchant H.K."/>
            <person name="Tienken D."/>
            <person name="Hach P.F."/>
            <person name="Brand A."/>
            <person name="Schubert C.J."/>
            <person name="Kuypers M.M."/>
            <person name="Milucka J."/>
        </authorList>
    </citation>
    <scope>NUCLEOTIDE SEQUENCE [LARGE SCALE GENOMIC DNA]</scope>
    <source>
        <strain evidence="16">Zug</strain>
    </source>
</reference>
<gene>
    <name evidence="15" type="primary">fabF</name>
    <name evidence="15" type="ORF">CLG94_09865</name>
</gene>